<keyword evidence="1" id="KW-1133">Transmembrane helix</keyword>
<proteinExistence type="predicted"/>
<sequence length="58" mass="6500">MNRRNMPSAPNYTNAALVMGLVNLVWVFMVIWAKLGLLAVLATGYVLNKLINRIARAR</sequence>
<dbReference type="EMBL" id="FOVP01000013">
    <property type="protein sequence ID" value="SFO02663.1"/>
    <property type="molecule type" value="Genomic_DNA"/>
</dbReference>
<evidence type="ECO:0000256" key="1">
    <source>
        <dbReference type="SAM" id="Phobius"/>
    </source>
</evidence>
<dbReference type="RefSeq" id="WP_177193862.1">
    <property type="nucleotide sequence ID" value="NZ_FOVP01000013.1"/>
</dbReference>
<feature type="transmembrane region" description="Helical" evidence="1">
    <location>
        <begin position="20"/>
        <end position="48"/>
    </location>
</feature>
<evidence type="ECO:0000313" key="3">
    <source>
        <dbReference type="Proteomes" id="UP000198599"/>
    </source>
</evidence>
<dbReference type="AlphaFoldDB" id="A0A1I5DTW2"/>
<reference evidence="3" key="1">
    <citation type="submission" date="2016-10" db="EMBL/GenBank/DDBJ databases">
        <authorList>
            <person name="Varghese N."/>
            <person name="Submissions S."/>
        </authorList>
    </citation>
    <scope>NUCLEOTIDE SEQUENCE [LARGE SCALE GENOMIC DNA]</scope>
    <source>
        <strain evidence="3">DSM 28463</strain>
    </source>
</reference>
<accession>A0A1I5DTW2</accession>
<dbReference type="STRING" id="1005928.SAMN04487859_113115"/>
<evidence type="ECO:0000313" key="2">
    <source>
        <dbReference type="EMBL" id="SFO02663.1"/>
    </source>
</evidence>
<keyword evidence="1" id="KW-0812">Transmembrane</keyword>
<organism evidence="2 3">
    <name type="scientific">Roseovarius lutimaris</name>
    <dbReference type="NCBI Taxonomy" id="1005928"/>
    <lineage>
        <taxon>Bacteria</taxon>
        <taxon>Pseudomonadati</taxon>
        <taxon>Pseudomonadota</taxon>
        <taxon>Alphaproteobacteria</taxon>
        <taxon>Rhodobacterales</taxon>
        <taxon>Roseobacteraceae</taxon>
        <taxon>Roseovarius</taxon>
    </lineage>
</organism>
<keyword evidence="3" id="KW-1185">Reference proteome</keyword>
<dbReference type="Proteomes" id="UP000198599">
    <property type="component" value="Unassembled WGS sequence"/>
</dbReference>
<gene>
    <name evidence="2" type="ORF">SAMN04487859_113115</name>
</gene>
<protein>
    <submittedName>
        <fullName evidence="2">Uncharacterized protein</fullName>
    </submittedName>
</protein>
<keyword evidence="1" id="KW-0472">Membrane</keyword>
<name>A0A1I5DTW2_9RHOB</name>